<reference evidence="6" key="1">
    <citation type="journal article" date="2016" name="Genome Biol. Evol.">
        <title>Comparative 'omics' of the Fusarium fujikuroi species complex highlights differences in genetic potential and metabolite synthesis.</title>
        <authorList>
            <person name="Niehaus E.-M."/>
            <person name="Muensterkoetter M."/>
            <person name="Proctor R.H."/>
            <person name="Brown D.W."/>
            <person name="Sharon A."/>
            <person name="Idan Y."/>
            <person name="Oren-Young L."/>
            <person name="Sieber C.M."/>
            <person name="Novak O."/>
            <person name="Pencik A."/>
            <person name="Tarkowska D."/>
            <person name="Hromadova K."/>
            <person name="Freeman S."/>
            <person name="Maymon M."/>
            <person name="Elazar M."/>
            <person name="Youssef S.A."/>
            <person name="El-Shabrawy E.S.M."/>
            <person name="Shalaby A.B.A."/>
            <person name="Houterman P."/>
            <person name="Brock N.L."/>
            <person name="Burkhardt I."/>
            <person name="Tsavkelova E.A."/>
            <person name="Dickschat J.S."/>
            <person name="Galuszka P."/>
            <person name="Gueldener U."/>
            <person name="Tudzynski B."/>
        </authorList>
    </citation>
    <scope>NUCLEOTIDE SEQUENCE [LARGE SCALE GENOMIC DNA]</scope>
    <source>
        <strain evidence="6">MRC7560</strain>
    </source>
</reference>
<dbReference type="EMBL" id="FCQH01000014">
    <property type="protein sequence ID" value="CVL03544.1"/>
    <property type="molecule type" value="Genomic_DNA"/>
</dbReference>
<dbReference type="SMART" id="SM00248">
    <property type="entry name" value="ANK"/>
    <property type="match status" value="4"/>
</dbReference>
<dbReference type="PROSITE" id="PS50088">
    <property type="entry name" value="ANK_REPEAT"/>
    <property type="match status" value="3"/>
</dbReference>
<keyword evidence="1" id="KW-0677">Repeat</keyword>
<accession>A0A1L7TYJ1</accession>
<protein>
    <recommendedName>
        <fullName evidence="7">Fungal N-terminal domain-containing protein</fullName>
    </recommendedName>
</protein>
<dbReference type="Pfam" id="PF17107">
    <property type="entry name" value="SesA"/>
    <property type="match status" value="1"/>
</dbReference>
<feature type="domain" description="NACHT-NTPase and P-loop NTPases N-terminal" evidence="3">
    <location>
        <begin position="7"/>
        <end position="135"/>
    </location>
</feature>
<dbReference type="SUPFAM" id="SSF48403">
    <property type="entry name" value="Ankyrin repeat"/>
    <property type="match status" value="1"/>
</dbReference>
<dbReference type="VEuPathDB" id="FungiDB:FMAN_15138"/>
<evidence type="ECO:0000259" key="4">
    <source>
        <dbReference type="Pfam" id="PF24883"/>
    </source>
</evidence>
<evidence type="ECO:0000259" key="3">
    <source>
        <dbReference type="Pfam" id="PF17107"/>
    </source>
</evidence>
<dbReference type="Pfam" id="PF24883">
    <property type="entry name" value="NPHP3_N"/>
    <property type="match status" value="1"/>
</dbReference>
<evidence type="ECO:0000313" key="5">
    <source>
        <dbReference type="EMBL" id="CVL03544.1"/>
    </source>
</evidence>
<dbReference type="PANTHER" id="PTHR10039:SF15">
    <property type="entry name" value="NACHT DOMAIN-CONTAINING PROTEIN"/>
    <property type="match status" value="1"/>
</dbReference>
<gene>
    <name evidence="5" type="ORF">FMAN_15138</name>
</gene>
<dbReference type="InterPro" id="IPR036770">
    <property type="entry name" value="Ankyrin_rpt-contain_sf"/>
</dbReference>
<evidence type="ECO:0000256" key="1">
    <source>
        <dbReference type="ARBA" id="ARBA00022737"/>
    </source>
</evidence>
<dbReference type="InterPro" id="IPR056884">
    <property type="entry name" value="NPHP3-like_N"/>
</dbReference>
<dbReference type="InterPro" id="IPR031352">
    <property type="entry name" value="SesA"/>
</dbReference>
<evidence type="ECO:0000313" key="6">
    <source>
        <dbReference type="Proteomes" id="UP000184255"/>
    </source>
</evidence>
<sequence length="1191" mass="133947">MDPLSIIASVISIIGAITSSYSTIKKVSNLPGAFDKVQDDLAMVSKLLDNAKTKLAGIQMDADERNSLAAIASRCEKKIYEMQEIFETLKKKCLENPGGETWTKLRVWYREAIKGVKSRRIENLMTDLLKDVKLLVMSQMACLATTKDLDDIKVAIDGLLNVEPSLEDHELEGIGAIHATQSISDQASGTQWNMQGVHSTGNVSFGGTINQGGVHNSGGTHTHLNDSNQDVFIWLSKLSFSATYESRLNDWKEGTGQWFFETDLFQRWLQGDDKTLWCQGHGHCAFRRPRLYHLSFLRSIVIHHLEEKKAANEAIVYAYLDHNDSVGAERLVASLVRQLAEQNCVLSNSLLESYKGHKDLDAPLLRRECQELLLSEADRFQRVYMVIDGLDERRDEAMFGLLSAVNILLSSHSAASLLVSSRKIESIASCLEDPVIYDLEARHSDIDTYIDQTLASDLPILSRRVRKYPGFSDLIKKKLNEKAKGMFLLPKLHLQILERSKCRNRKAYEQLLSDLPSPLDQTYELLWNRIQDQDNEDAELARDIMTWLCCSLEALSFQSFSHALIWQSTGHEGQVVEEDLIDEEQLADVCLGLIVINKDKDIVGFSHYTAEDYFKRTFPSAEAHQRVASACIRCLSTTQVKQAENCSSQPDSTSNTPPMSRIRPDTITYILSPPLFSYASRNWGIHAKNAVELSMLPEILRFFDLPERITASGRALALSNDQSFLYDSSTPLPDKIEGIHLAAFFGLLDVMKNIIQAEQGSADAVDTRGWSVLRWACFGKQTETVKFLLHRGVNVDVQDIVGDTTLIWALGNRRTVNIFNGVHFMNTRHHFGHMAFVQGLNSVNPTLPGEPQPFNCTPETIKDLIQYSKHLDTRGYLGRTALSHAAENQQFDVVKQLLERAVNIECEDDDGMTPLLWSLQAPRWSYKFIDCIFFNSTVHIGDFIVVDLMRNGGDNDCPSAKPATRDIAQEDIALKLIGTHIDAVDFSGLSALNLAVERCHPSLVERLIGLKADVNMISGGLTPLDRASRPFYRYDFEMSNCGFMNTSTVSEGPCMQIHWSKEKGLKSVELSRFYKRQSRIFDKLKQTGAKTSVTENTDSHCHKDPMHAASVSLDHLQEVMEFATSIRPQRSLRLINNTRTIEGSSTSFEDRYYVISQPIDLRTLNSSDILLQDLSCNIDCILEQHLGTIIL</sequence>
<feature type="repeat" description="ANK" evidence="2">
    <location>
        <begin position="987"/>
        <end position="1019"/>
    </location>
</feature>
<evidence type="ECO:0000256" key="2">
    <source>
        <dbReference type="PROSITE-ProRule" id="PRU00023"/>
    </source>
</evidence>
<dbReference type="InterPro" id="IPR002110">
    <property type="entry name" value="Ankyrin_rpt"/>
</dbReference>
<dbReference type="Proteomes" id="UP000184255">
    <property type="component" value="Unassembled WGS sequence"/>
</dbReference>
<dbReference type="Gene3D" id="1.25.40.20">
    <property type="entry name" value="Ankyrin repeat-containing domain"/>
    <property type="match status" value="2"/>
</dbReference>
<proteinExistence type="predicted"/>
<dbReference type="PANTHER" id="PTHR10039">
    <property type="entry name" value="AMELOGENIN"/>
    <property type="match status" value="1"/>
</dbReference>
<keyword evidence="6" id="KW-1185">Reference proteome</keyword>
<comment type="caution">
    <text evidence="5">The sequence shown here is derived from an EMBL/GenBank/DDBJ whole genome shotgun (WGS) entry which is preliminary data.</text>
</comment>
<dbReference type="AlphaFoldDB" id="A0A1L7TYJ1"/>
<name>A0A1L7TYJ1_FUSMA</name>
<dbReference type="GeneID" id="65094381"/>
<organism evidence="5 6">
    <name type="scientific">Fusarium mangiferae</name>
    <name type="common">Mango malformation disease fungus</name>
    <dbReference type="NCBI Taxonomy" id="192010"/>
    <lineage>
        <taxon>Eukaryota</taxon>
        <taxon>Fungi</taxon>
        <taxon>Dikarya</taxon>
        <taxon>Ascomycota</taxon>
        <taxon>Pezizomycotina</taxon>
        <taxon>Sordariomycetes</taxon>
        <taxon>Hypocreomycetidae</taxon>
        <taxon>Hypocreales</taxon>
        <taxon>Nectriaceae</taxon>
        <taxon>Fusarium</taxon>
        <taxon>Fusarium fujikuroi species complex</taxon>
    </lineage>
</organism>
<dbReference type="Pfam" id="PF12796">
    <property type="entry name" value="Ank_2"/>
    <property type="match status" value="2"/>
</dbReference>
<feature type="repeat" description="ANK" evidence="2">
    <location>
        <begin position="768"/>
        <end position="800"/>
    </location>
</feature>
<keyword evidence="2" id="KW-0040">ANK repeat</keyword>
<feature type="domain" description="Nephrocystin 3-like N-terminal" evidence="4">
    <location>
        <begin position="254"/>
        <end position="422"/>
    </location>
</feature>
<evidence type="ECO:0008006" key="7">
    <source>
        <dbReference type="Google" id="ProtNLM"/>
    </source>
</evidence>
<dbReference type="RefSeq" id="XP_041688192.1">
    <property type="nucleotide sequence ID" value="XM_041822520.1"/>
</dbReference>
<dbReference type="PROSITE" id="PS50297">
    <property type="entry name" value="ANK_REP_REGION"/>
    <property type="match status" value="2"/>
</dbReference>
<feature type="repeat" description="ANK" evidence="2">
    <location>
        <begin position="877"/>
        <end position="909"/>
    </location>
</feature>